<dbReference type="OrthoDB" id="6375508at2759"/>
<name>A0A077ZQT5_TRITR</name>
<feature type="compositionally biased region" description="Basic and acidic residues" evidence="1">
    <location>
        <begin position="164"/>
        <end position="179"/>
    </location>
</feature>
<accession>A0A077ZQT5</accession>
<keyword evidence="2" id="KW-0472">Membrane</keyword>
<dbReference type="SUPFAM" id="SSF56672">
    <property type="entry name" value="DNA/RNA polymerases"/>
    <property type="match status" value="1"/>
</dbReference>
<evidence type="ECO:0000313" key="3">
    <source>
        <dbReference type="EMBL" id="CDW61140.1"/>
    </source>
</evidence>
<feature type="region of interest" description="Disordered" evidence="1">
    <location>
        <begin position="129"/>
        <end position="185"/>
    </location>
</feature>
<gene>
    <name evidence="3" type="ORF">TTRE_0000957301</name>
</gene>
<dbReference type="InterPro" id="IPR043128">
    <property type="entry name" value="Rev_trsase/Diguanyl_cyclase"/>
</dbReference>
<reference evidence="3" key="2">
    <citation type="submission" date="2014-03" db="EMBL/GenBank/DDBJ databases">
        <title>The whipworm genome and dual-species transcriptomics of an intimate host-pathogen interaction.</title>
        <authorList>
            <person name="Foth B.J."/>
            <person name="Tsai I.J."/>
            <person name="Reid A.J."/>
            <person name="Bancroft A.J."/>
            <person name="Nichol S."/>
            <person name="Tracey A."/>
            <person name="Holroyd N."/>
            <person name="Cotton J.A."/>
            <person name="Stanley E.J."/>
            <person name="Zarowiecki M."/>
            <person name="Liu J.Z."/>
            <person name="Huckvale T."/>
            <person name="Cooper P.J."/>
            <person name="Grencis R.K."/>
            <person name="Berriman M."/>
        </authorList>
    </citation>
    <scope>NUCLEOTIDE SEQUENCE [LARGE SCALE GENOMIC DNA]</scope>
</reference>
<feature type="compositionally biased region" description="Low complexity" evidence="1">
    <location>
        <begin position="146"/>
        <end position="162"/>
    </location>
</feature>
<keyword evidence="4" id="KW-1185">Reference proteome</keyword>
<evidence type="ECO:0000256" key="2">
    <source>
        <dbReference type="SAM" id="Phobius"/>
    </source>
</evidence>
<protein>
    <submittedName>
        <fullName evidence="3">Uncharacterized protein</fullName>
    </submittedName>
</protein>
<organism evidence="3 4">
    <name type="scientific">Trichuris trichiura</name>
    <name type="common">Whipworm</name>
    <name type="synonym">Trichocephalus trichiurus</name>
    <dbReference type="NCBI Taxonomy" id="36087"/>
    <lineage>
        <taxon>Eukaryota</taxon>
        <taxon>Metazoa</taxon>
        <taxon>Ecdysozoa</taxon>
        <taxon>Nematoda</taxon>
        <taxon>Enoplea</taxon>
        <taxon>Dorylaimia</taxon>
        <taxon>Trichinellida</taxon>
        <taxon>Trichuridae</taxon>
        <taxon>Trichuris</taxon>
    </lineage>
</organism>
<keyword evidence="2" id="KW-0812">Transmembrane</keyword>
<dbReference type="Gene3D" id="3.10.10.10">
    <property type="entry name" value="HIV Type 1 Reverse Transcriptase, subunit A, domain 1"/>
    <property type="match status" value="1"/>
</dbReference>
<evidence type="ECO:0000313" key="4">
    <source>
        <dbReference type="Proteomes" id="UP000030665"/>
    </source>
</evidence>
<sequence length="185" mass="20204">MLYLKKLYLQVRVEKSLWPYQAIMRRGRRYCLNRLGFGLNVALTIMKAIVGLVLSLASDVSIGTSVYLDDILVDESIVSARAVRKPLARYGLECKCPEKDCSAPRSPVAKESDTGNRNAGDAQIALDMNEAHTRPNREAQSVLMGAPEAETTSAAAEAMAEVCGEEREPHEDGSNDLKCRSSVSA</sequence>
<evidence type="ECO:0000256" key="1">
    <source>
        <dbReference type="SAM" id="MobiDB-lite"/>
    </source>
</evidence>
<dbReference type="AlphaFoldDB" id="A0A077ZQT5"/>
<dbReference type="Proteomes" id="UP000030665">
    <property type="component" value="Unassembled WGS sequence"/>
</dbReference>
<dbReference type="STRING" id="36087.A0A077ZQT5"/>
<reference evidence="3" key="1">
    <citation type="submission" date="2014-01" db="EMBL/GenBank/DDBJ databases">
        <authorList>
            <person name="Aslett M."/>
        </authorList>
    </citation>
    <scope>NUCLEOTIDE SEQUENCE</scope>
</reference>
<dbReference type="InterPro" id="IPR043502">
    <property type="entry name" value="DNA/RNA_pol_sf"/>
</dbReference>
<dbReference type="EMBL" id="HG807975">
    <property type="protein sequence ID" value="CDW61140.1"/>
    <property type="molecule type" value="Genomic_DNA"/>
</dbReference>
<proteinExistence type="predicted"/>
<feature type="transmembrane region" description="Helical" evidence="2">
    <location>
        <begin position="35"/>
        <end position="57"/>
    </location>
</feature>
<keyword evidence="2" id="KW-1133">Transmembrane helix</keyword>
<dbReference type="Gene3D" id="3.30.70.270">
    <property type="match status" value="1"/>
</dbReference>